<dbReference type="SUPFAM" id="SSF118352">
    <property type="entry name" value="HSP33 redox switch-like"/>
    <property type="match status" value="1"/>
</dbReference>
<dbReference type="InterPro" id="IPR016154">
    <property type="entry name" value="Heat_shock_Hsp33_C"/>
</dbReference>
<keyword evidence="5 6" id="KW-0676">Redox-active center</keyword>
<dbReference type="InterPro" id="IPR016153">
    <property type="entry name" value="Heat_shock_Hsp33_N"/>
</dbReference>
<keyword evidence="1 6" id="KW-0963">Cytoplasm</keyword>
<comment type="function">
    <text evidence="6">Redox regulated molecular chaperone. Protects both thermally unfolding and oxidatively damaged proteins from irreversible aggregation. Plays an important role in the bacterial defense system toward oxidative stress.</text>
</comment>
<dbReference type="PIRSF" id="PIRSF005261">
    <property type="entry name" value="Heat_shock_Hsp33"/>
    <property type="match status" value="1"/>
</dbReference>
<evidence type="ECO:0000256" key="2">
    <source>
        <dbReference type="ARBA" id="ARBA00022833"/>
    </source>
</evidence>
<comment type="PTM">
    <text evidence="6">Under oxidizing conditions two disulfide bonds are formed involving the reactive cysteines. Under reducing conditions zinc is bound to the reactive cysteines and the protein is inactive.</text>
</comment>
<dbReference type="GO" id="GO:0042026">
    <property type="term" value="P:protein refolding"/>
    <property type="evidence" value="ECO:0007669"/>
    <property type="project" value="TreeGrafter"/>
</dbReference>
<dbReference type="HAMAP" id="MF_00117">
    <property type="entry name" value="HslO"/>
    <property type="match status" value="1"/>
</dbReference>
<dbReference type="Gene3D" id="3.55.30.10">
    <property type="entry name" value="Hsp33 domain"/>
    <property type="match status" value="1"/>
</dbReference>
<keyword evidence="8" id="KW-1185">Reference proteome</keyword>
<name>W1Q157_ABIDE</name>
<dbReference type="PANTHER" id="PTHR30111">
    <property type="entry name" value="33 KDA CHAPERONIN"/>
    <property type="match status" value="1"/>
</dbReference>
<dbReference type="EMBL" id="ACIN03000017">
    <property type="protein sequence ID" value="ESK64698.1"/>
    <property type="molecule type" value="Genomic_DNA"/>
</dbReference>
<dbReference type="Proteomes" id="UP000019050">
    <property type="component" value="Unassembled WGS sequence"/>
</dbReference>
<keyword evidence="3 6" id="KW-1015">Disulfide bond</keyword>
<comment type="subcellular location">
    <subcellularLocation>
        <location evidence="6">Cytoplasm</location>
    </subcellularLocation>
</comment>
<evidence type="ECO:0000256" key="1">
    <source>
        <dbReference type="ARBA" id="ARBA00022490"/>
    </source>
</evidence>
<evidence type="ECO:0000256" key="6">
    <source>
        <dbReference type="HAMAP-Rule" id="MF_00117"/>
    </source>
</evidence>
<dbReference type="HOGENOM" id="CLU_054493_1_0_9"/>
<organism evidence="7 8">
    <name type="scientific">Abiotrophia defectiva ATCC 49176</name>
    <dbReference type="NCBI Taxonomy" id="592010"/>
    <lineage>
        <taxon>Bacteria</taxon>
        <taxon>Bacillati</taxon>
        <taxon>Bacillota</taxon>
        <taxon>Bacilli</taxon>
        <taxon>Lactobacillales</taxon>
        <taxon>Aerococcaceae</taxon>
        <taxon>Abiotrophia</taxon>
    </lineage>
</organism>
<dbReference type="GO" id="GO:0051082">
    <property type="term" value="F:unfolded protein binding"/>
    <property type="evidence" value="ECO:0007669"/>
    <property type="project" value="UniProtKB-UniRule"/>
</dbReference>
<dbReference type="InterPro" id="IPR000397">
    <property type="entry name" value="Heat_shock_Hsp33"/>
</dbReference>
<feature type="disulfide bond" description="Redox-active" evidence="6">
    <location>
        <begin position="275"/>
        <end position="278"/>
    </location>
</feature>
<evidence type="ECO:0000256" key="3">
    <source>
        <dbReference type="ARBA" id="ARBA00023157"/>
    </source>
</evidence>
<dbReference type="GO" id="GO:0044183">
    <property type="term" value="F:protein folding chaperone"/>
    <property type="evidence" value="ECO:0007669"/>
    <property type="project" value="TreeGrafter"/>
</dbReference>
<dbReference type="GO" id="GO:0005737">
    <property type="term" value="C:cytoplasm"/>
    <property type="evidence" value="ECO:0007669"/>
    <property type="project" value="UniProtKB-SubCell"/>
</dbReference>
<evidence type="ECO:0000256" key="5">
    <source>
        <dbReference type="ARBA" id="ARBA00023284"/>
    </source>
</evidence>
<keyword evidence="4 6" id="KW-0143">Chaperone</keyword>
<feature type="disulfide bond" description="Redox-active" evidence="6">
    <location>
        <begin position="242"/>
        <end position="244"/>
    </location>
</feature>
<dbReference type="Pfam" id="PF01430">
    <property type="entry name" value="HSP33"/>
    <property type="match status" value="1"/>
</dbReference>
<dbReference type="STRING" id="592010.GCWU000182_001882"/>
<comment type="similarity">
    <text evidence="6">Belongs to the HSP33 family.</text>
</comment>
<dbReference type="PANTHER" id="PTHR30111:SF1">
    <property type="entry name" value="33 KDA CHAPERONIN"/>
    <property type="match status" value="1"/>
</dbReference>
<comment type="caution">
    <text evidence="7">The sequence shown here is derived from an EMBL/GenBank/DDBJ whole genome shotgun (WGS) entry which is preliminary data.</text>
</comment>
<dbReference type="NCBIfam" id="NF001033">
    <property type="entry name" value="PRK00114.1"/>
    <property type="match status" value="1"/>
</dbReference>
<evidence type="ECO:0000313" key="7">
    <source>
        <dbReference type="EMBL" id="ESK64698.1"/>
    </source>
</evidence>
<gene>
    <name evidence="6" type="primary">hslO</name>
    <name evidence="7" type="ORF">GCWU000182_001882</name>
</gene>
<sequence length="308" mass="32803">MEEAIMSDQLLTALAFDGQLRVLVLDATGVVQEAVNRHKTWHTATAVLGRTLVGTLLLASNSKGDERLRVEILGTGPVGRIIAEGDAYGHVRGFVSNPQVALELNAIGKLDVAGAVGMPGNMAVRKLLGNKELFSGQVPLVSGELAEDFTYYMAVSEQTASCIGLSVLVNPDESVAKSGGFMIQVMPGATDETIDFIEKRIADLGRFSDLLESQPSLEALLDLLVGHGNSEVLSKKDVSFYCGCSKEAYGHGIQSLGRKEIQAMIDEDGGAEVVCHYCENHYDYSVQELEAIIAAGEAAGQEADAEEV</sequence>
<dbReference type="AlphaFoldDB" id="W1Q157"/>
<proteinExistence type="inferred from homology"/>
<dbReference type="SUPFAM" id="SSF64397">
    <property type="entry name" value="Hsp33 domain"/>
    <property type="match status" value="1"/>
</dbReference>
<reference evidence="7" key="1">
    <citation type="submission" date="2013-06" db="EMBL/GenBank/DDBJ databases">
        <authorList>
            <person name="Weinstock G."/>
            <person name="Sodergren E."/>
            <person name="Clifton S."/>
            <person name="Fulton L."/>
            <person name="Fulton B."/>
            <person name="Courtney L."/>
            <person name="Fronick C."/>
            <person name="Harrison M."/>
            <person name="Strong C."/>
            <person name="Farmer C."/>
            <person name="Delahaunty K."/>
            <person name="Markovic C."/>
            <person name="Hall O."/>
            <person name="Minx P."/>
            <person name="Tomlinson C."/>
            <person name="Mitreva M."/>
            <person name="Nelson J."/>
            <person name="Hou S."/>
            <person name="Wollam A."/>
            <person name="Pepin K.H."/>
            <person name="Johnson M."/>
            <person name="Bhonagiri V."/>
            <person name="Nash W.E."/>
            <person name="Warren W."/>
            <person name="Chinwalla A."/>
            <person name="Mardis E.R."/>
            <person name="Wilson R.K."/>
        </authorList>
    </citation>
    <scope>NUCLEOTIDE SEQUENCE [LARGE SCALE GENOMIC DNA]</scope>
    <source>
        <strain evidence="7">ATCC 49176</strain>
    </source>
</reference>
<protein>
    <recommendedName>
        <fullName evidence="6">33 kDa chaperonin</fullName>
    </recommendedName>
    <alternativeName>
        <fullName evidence="6">Heat shock protein 33 homolog</fullName>
        <shortName evidence="6">HSP33</shortName>
    </alternativeName>
</protein>
<dbReference type="eggNOG" id="COG1281">
    <property type="taxonomic scope" value="Bacteria"/>
</dbReference>
<dbReference type="CDD" id="cd00498">
    <property type="entry name" value="Hsp33"/>
    <property type="match status" value="1"/>
</dbReference>
<dbReference type="Gene3D" id="3.90.1280.10">
    <property type="entry name" value="HSP33 redox switch-like"/>
    <property type="match status" value="1"/>
</dbReference>
<accession>W1Q157</accession>
<keyword evidence="2 6" id="KW-0862">Zinc</keyword>
<evidence type="ECO:0000256" key="4">
    <source>
        <dbReference type="ARBA" id="ARBA00023186"/>
    </source>
</evidence>
<evidence type="ECO:0000313" key="8">
    <source>
        <dbReference type="Proteomes" id="UP000019050"/>
    </source>
</evidence>